<dbReference type="SUPFAM" id="SSF52172">
    <property type="entry name" value="CheY-like"/>
    <property type="match status" value="1"/>
</dbReference>
<evidence type="ECO:0000256" key="4">
    <source>
        <dbReference type="ARBA" id="ARBA00022553"/>
    </source>
</evidence>
<evidence type="ECO:0000256" key="10">
    <source>
        <dbReference type="PROSITE-ProRule" id="PRU00169"/>
    </source>
</evidence>
<evidence type="ECO:0000256" key="1">
    <source>
        <dbReference type="ARBA" id="ARBA00004496"/>
    </source>
</evidence>
<evidence type="ECO:0000259" key="11">
    <source>
        <dbReference type="PROSITE" id="PS01124"/>
    </source>
</evidence>
<evidence type="ECO:0000256" key="8">
    <source>
        <dbReference type="ARBA" id="ARBA00023163"/>
    </source>
</evidence>
<keyword evidence="8" id="KW-0804">Transcription</keyword>
<dbReference type="GO" id="GO:0043565">
    <property type="term" value="F:sequence-specific DNA binding"/>
    <property type="evidence" value="ECO:0007669"/>
    <property type="project" value="InterPro"/>
</dbReference>
<dbReference type="Gene3D" id="3.40.50.2300">
    <property type="match status" value="1"/>
</dbReference>
<evidence type="ECO:0000256" key="7">
    <source>
        <dbReference type="ARBA" id="ARBA00023125"/>
    </source>
</evidence>
<feature type="domain" description="Response regulatory" evidence="12">
    <location>
        <begin position="3"/>
        <end position="120"/>
    </location>
</feature>
<comment type="subcellular location">
    <subcellularLocation>
        <location evidence="1">Cytoplasm</location>
    </subcellularLocation>
</comment>
<sequence>MIKVILVDDEVLALEYLESLIDWEAEGFQVVGRATGGMKAWALYEKFRPEIVISDIRMIGMDGLELARKIKERNPAATVVLLSAYKDFEYAQKGIQYGVSNYLLKHELNEDTLVAELGHIKDEIFKQSKRDKIYQEYFMKQLIYQQEIKPELQGMDFENRLFMVMLHRDDIFQEGNFTEQRLCIEDHKEVREIMEASLGDTISYVADAKISEGHQIILYQLEKEVSKYKINHLIEEKSSQLVEVLKQFVAQEVNVLFSYEIQKSEISSVFRRMSRQIRYAVFWVSGACYALEQIAEIETEDSIVWGDEILELESAVYKEDQDIGEMLSYFFNLVTYPKCKLKSLKELVHLLEMSYRKIREKESITGLEEEIGVYKANEIQQYYTKCFLRLKEKIHEGEGGKYSNIVLEMMRYIRKNYEKELSLDVLGEVFHMNGVYLGQVFKKEVGMTFLKYLTTCRMDAAKALLESGQYNVSEVAEMSGYKTSQYFSQIFQKNVGMKPQEYKKWNEKK</sequence>
<dbReference type="PROSITE" id="PS01124">
    <property type="entry name" value="HTH_ARAC_FAMILY_2"/>
    <property type="match status" value="1"/>
</dbReference>
<dbReference type="Gene3D" id="1.10.10.60">
    <property type="entry name" value="Homeodomain-like"/>
    <property type="match status" value="2"/>
</dbReference>
<dbReference type="Proteomes" id="UP000289794">
    <property type="component" value="Chromosome"/>
</dbReference>
<dbReference type="PANTHER" id="PTHR42713:SF3">
    <property type="entry name" value="TRANSCRIPTIONAL REGULATORY PROTEIN HPTR"/>
    <property type="match status" value="1"/>
</dbReference>
<comment type="function">
    <text evidence="9">May play the central regulatory role in sporulation. It may be an element of the effector pathway responsible for the activation of sporulation genes in response to nutritional stress. Spo0A may act in concert with spo0H (a sigma factor) to control the expression of some genes that are critical to the sporulation process.</text>
</comment>
<name>A0A4P6LYV7_9FIRM</name>
<dbReference type="PROSITE" id="PS00041">
    <property type="entry name" value="HTH_ARAC_FAMILY_1"/>
    <property type="match status" value="1"/>
</dbReference>
<dbReference type="SMART" id="SM00342">
    <property type="entry name" value="HTH_ARAC"/>
    <property type="match status" value="1"/>
</dbReference>
<dbReference type="RefSeq" id="WP_130181177.1">
    <property type="nucleotide sequence ID" value="NZ_CP035945.1"/>
</dbReference>
<keyword evidence="4 10" id="KW-0597">Phosphoprotein</keyword>
<dbReference type="InterPro" id="IPR020449">
    <property type="entry name" value="Tscrpt_reg_AraC-type_HTH"/>
</dbReference>
<dbReference type="GO" id="GO:0005737">
    <property type="term" value="C:cytoplasm"/>
    <property type="evidence" value="ECO:0007669"/>
    <property type="project" value="UniProtKB-SubCell"/>
</dbReference>
<accession>A0A4P6LYV7</accession>
<keyword evidence="7" id="KW-0238">DNA-binding</keyword>
<dbReference type="InterPro" id="IPR001789">
    <property type="entry name" value="Sig_transdc_resp-reg_receiver"/>
</dbReference>
<organism evidence="13 14">
    <name type="scientific">Blautia producta</name>
    <dbReference type="NCBI Taxonomy" id="33035"/>
    <lineage>
        <taxon>Bacteria</taxon>
        <taxon>Bacillati</taxon>
        <taxon>Bacillota</taxon>
        <taxon>Clostridia</taxon>
        <taxon>Lachnospirales</taxon>
        <taxon>Lachnospiraceae</taxon>
        <taxon>Blautia</taxon>
    </lineage>
</organism>
<dbReference type="InterPro" id="IPR018062">
    <property type="entry name" value="HTH_AraC-typ_CS"/>
</dbReference>
<evidence type="ECO:0000256" key="2">
    <source>
        <dbReference type="ARBA" id="ARBA00018672"/>
    </source>
</evidence>
<feature type="domain" description="HTH araC/xylS-type" evidence="11">
    <location>
        <begin position="407"/>
        <end position="505"/>
    </location>
</feature>
<dbReference type="CDD" id="cd17536">
    <property type="entry name" value="REC_YesN-like"/>
    <property type="match status" value="1"/>
</dbReference>
<dbReference type="InterPro" id="IPR051552">
    <property type="entry name" value="HptR"/>
</dbReference>
<evidence type="ECO:0000256" key="5">
    <source>
        <dbReference type="ARBA" id="ARBA00023012"/>
    </source>
</evidence>
<keyword evidence="5" id="KW-0902">Two-component regulatory system</keyword>
<keyword evidence="6" id="KW-0805">Transcription regulation</keyword>
<evidence type="ECO:0000256" key="3">
    <source>
        <dbReference type="ARBA" id="ARBA00022490"/>
    </source>
</evidence>
<dbReference type="SUPFAM" id="SSF46689">
    <property type="entry name" value="Homeodomain-like"/>
    <property type="match status" value="2"/>
</dbReference>
<dbReference type="PANTHER" id="PTHR42713">
    <property type="entry name" value="HISTIDINE KINASE-RELATED"/>
    <property type="match status" value="1"/>
</dbReference>
<evidence type="ECO:0000256" key="6">
    <source>
        <dbReference type="ARBA" id="ARBA00023015"/>
    </source>
</evidence>
<dbReference type="SMART" id="SM00448">
    <property type="entry name" value="REC"/>
    <property type="match status" value="1"/>
</dbReference>
<dbReference type="InterPro" id="IPR009057">
    <property type="entry name" value="Homeodomain-like_sf"/>
</dbReference>
<dbReference type="PRINTS" id="PR00032">
    <property type="entry name" value="HTHARAC"/>
</dbReference>
<reference evidence="13 14" key="1">
    <citation type="submission" date="2019-01" db="EMBL/GenBank/DDBJ databases">
        <title>PMF-metabolizing Aryl O-demethylase.</title>
        <authorList>
            <person name="Kim M."/>
        </authorList>
    </citation>
    <scope>NUCLEOTIDE SEQUENCE [LARGE SCALE GENOMIC DNA]</scope>
    <source>
        <strain evidence="13 14">PMF1</strain>
    </source>
</reference>
<proteinExistence type="predicted"/>
<evidence type="ECO:0000259" key="12">
    <source>
        <dbReference type="PROSITE" id="PS50110"/>
    </source>
</evidence>
<protein>
    <recommendedName>
        <fullName evidence="2">Stage 0 sporulation protein A homolog</fullName>
    </recommendedName>
</protein>
<dbReference type="Pfam" id="PF00072">
    <property type="entry name" value="Response_reg"/>
    <property type="match status" value="1"/>
</dbReference>
<feature type="modified residue" description="4-aspartylphosphate" evidence="10">
    <location>
        <position position="55"/>
    </location>
</feature>
<evidence type="ECO:0000256" key="9">
    <source>
        <dbReference type="ARBA" id="ARBA00024867"/>
    </source>
</evidence>
<keyword evidence="3" id="KW-0963">Cytoplasm</keyword>
<dbReference type="EMBL" id="CP035945">
    <property type="protein sequence ID" value="QBE97356.1"/>
    <property type="molecule type" value="Genomic_DNA"/>
</dbReference>
<dbReference type="KEGG" id="bpro:PMF13cell1_02912"/>
<evidence type="ECO:0000313" key="14">
    <source>
        <dbReference type="Proteomes" id="UP000289794"/>
    </source>
</evidence>
<evidence type="ECO:0000313" key="13">
    <source>
        <dbReference type="EMBL" id="QBE97356.1"/>
    </source>
</evidence>
<gene>
    <name evidence="13" type="ORF">PMF13cell1_02912</name>
</gene>
<dbReference type="GO" id="GO:0000160">
    <property type="term" value="P:phosphorelay signal transduction system"/>
    <property type="evidence" value="ECO:0007669"/>
    <property type="project" value="UniProtKB-KW"/>
</dbReference>
<dbReference type="InterPro" id="IPR018060">
    <property type="entry name" value="HTH_AraC"/>
</dbReference>
<dbReference type="AlphaFoldDB" id="A0A4P6LYV7"/>
<dbReference type="InterPro" id="IPR011006">
    <property type="entry name" value="CheY-like_superfamily"/>
</dbReference>
<dbReference type="Pfam" id="PF12833">
    <property type="entry name" value="HTH_18"/>
    <property type="match status" value="1"/>
</dbReference>
<dbReference type="PROSITE" id="PS50110">
    <property type="entry name" value="RESPONSE_REGULATORY"/>
    <property type="match status" value="1"/>
</dbReference>
<dbReference type="GO" id="GO:0003700">
    <property type="term" value="F:DNA-binding transcription factor activity"/>
    <property type="evidence" value="ECO:0007669"/>
    <property type="project" value="InterPro"/>
</dbReference>